<proteinExistence type="predicted"/>
<dbReference type="Proteomes" id="UP001596222">
    <property type="component" value="Unassembled WGS sequence"/>
</dbReference>
<name>A0ABW0A6T0_9ACTN</name>
<organism evidence="1 2">
    <name type="scientific">Streptomyces aureoversilis</name>
    <dbReference type="NCBI Taxonomy" id="67277"/>
    <lineage>
        <taxon>Bacteria</taxon>
        <taxon>Bacillati</taxon>
        <taxon>Actinomycetota</taxon>
        <taxon>Actinomycetes</taxon>
        <taxon>Kitasatosporales</taxon>
        <taxon>Streptomycetaceae</taxon>
        <taxon>Streptomyces</taxon>
    </lineage>
</organism>
<protein>
    <submittedName>
        <fullName evidence="1">Uncharacterized protein</fullName>
    </submittedName>
</protein>
<evidence type="ECO:0000313" key="2">
    <source>
        <dbReference type="Proteomes" id="UP001596222"/>
    </source>
</evidence>
<accession>A0ABW0A6T0</accession>
<dbReference type="RefSeq" id="WP_382050177.1">
    <property type="nucleotide sequence ID" value="NZ_JBHSKJ010000027.1"/>
</dbReference>
<evidence type="ECO:0000313" key="1">
    <source>
        <dbReference type="EMBL" id="MFC5149500.1"/>
    </source>
</evidence>
<keyword evidence="2" id="KW-1185">Reference proteome</keyword>
<reference evidence="2" key="1">
    <citation type="journal article" date="2019" name="Int. J. Syst. Evol. Microbiol.">
        <title>The Global Catalogue of Microorganisms (GCM) 10K type strain sequencing project: providing services to taxonomists for standard genome sequencing and annotation.</title>
        <authorList>
            <consortium name="The Broad Institute Genomics Platform"/>
            <consortium name="The Broad Institute Genome Sequencing Center for Infectious Disease"/>
            <person name="Wu L."/>
            <person name="Ma J."/>
        </authorList>
    </citation>
    <scope>NUCLEOTIDE SEQUENCE [LARGE SCALE GENOMIC DNA]</scope>
    <source>
        <strain evidence="2">CGMCC 4.1641</strain>
    </source>
</reference>
<gene>
    <name evidence="1" type="ORF">ACFPP6_33100</name>
</gene>
<dbReference type="EMBL" id="JBHSKJ010000027">
    <property type="protein sequence ID" value="MFC5149500.1"/>
    <property type="molecule type" value="Genomic_DNA"/>
</dbReference>
<comment type="caution">
    <text evidence="1">The sequence shown here is derived from an EMBL/GenBank/DDBJ whole genome shotgun (WGS) entry which is preliminary data.</text>
</comment>
<sequence>MTTTAPSHVYYFEVGTGVWRGTFTFRVTSWRRFLRARGIGAKNRLLVIAMGVTQWLTGASRLDSAIVAKPCEGAFGEADNTVRISKADRGALAGELVCDWAKATEKAARVPAAGSTTGDRP</sequence>